<organism evidence="2 3">
    <name type="scientific">Alicyclobacillus fastidiosus</name>
    <dbReference type="NCBI Taxonomy" id="392011"/>
    <lineage>
        <taxon>Bacteria</taxon>
        <taxon>Bacillati</taxon>
        <taxon>Bacillota</taxon>
        <taxon>Bacilli</taxon>
        <taxon>Bacillales</taxon>
        <taxon>Alicyclobacillaceae</taxon>
        <taxon>Alicyclobacillus</taxon>
    </lineage>
</organism>
<dbReference type="EMBL" id="JBDXSU010000026">
    <property type="protein sequence ID" value="MFB5192698.1"/>
    <property type="molecule type" value="Genomic_DNA"/>
</dbReference>
<name>A0ABV5AK89_9BACL</name>
<dbReference type="RefSeq" id="WP_275474277.1">
    <property type="nucleotide sequence ID" value="NZ_CP162940.1"/>
</dbReference>
<feature type="domain" description="Bro-N" evidence="1">
    <location>
        <begin position="1"/>
        <end position="102"/>
    </location>
</feature>
<dbReference type="Pfam" id="PF02498">
    <property type="entry name" value="Bro-N"/>
    <property type="match status" value="1"/>
</dbReference>
<protein>
    <submittedName>
        <fullName evidence="2">BRO family protein</fullName>
    </submittedName>
</protein>
<dbReference type="PANTHER" id="PTHR36180">
    <property type="entry name" value="DNA-BINDING PROTEIN-RELATED-RELATED"/>
    <property type="match status" value="1"/>
</dbReference>
<accession>A0ABV5AK89</accession>
<evidence type="ECO:0000313" key="3">
    <source>
        <dbReference type="Proteomes" id="UP001579974"/>
    </source>
</evidence>
<dbReference type="Proteomes" id="UP001579974">
    <property type="component" value="Unassembled WGS sequence"/>
</dbReference>
<reference evidence="2 3" key="1">
    <citation type="journal article" date="2024" name="Int. J. Mol. Sci.">
        <title>Exploration of Alicyclobacillus spp. Genome in Search of Antibiotic Resistance.</title>
        <authorList>
            <person name="Bucka-Kolendo J."/>
            <person name="Kiousi D.E."/>
            <person name="Dekowska A."/>
            <person name="Mikolajczuk-Szczyrba A."/>
            <person name="Karadedos D.M."/>
            <person name="Michael P."/>
            <person name="Galanis A."/>
            <person name="Sokolowska B."/>
        </authorList>
    </citation>
    <scope>NUCLEOTIDE SEQUENCE [LARGE SCALE GENOMIC DNA]</scope>
    <source>
        <strain evidence="2 3">KKP 3000</strain>
    </source>
</reference>
<proteinExistence type="predicted"/>
<gene>
    <name evidence="2" type="ORF">KKP3000_001907</name>
</gene>
<evidence type="ECO:0000259" key="1">
    <source>
        <dbReference type="PROSITE" id="PS51750"/>
    </source>
</evidence>
<evidence type="ECO:0000313" key="2">
    <source>
        <dbReference type="EMBL" id="MFB5192698.1"/>
    </source>
</evidence>
<dbReference type="PROSITE" id="PS51750">
    <property type="entry name" value="BRO_N"/>
    <property type="match status" value="1"/>
</dbReference>
<comment type="caution">
    <text evidence="2">The sequence shown here is derived from an EMBL/GenBank/DDBJ whole genome shotgun (WGS) entry which is preliminary data.</text>
</comment>
<dbReference type="InterPro" id="IPR003497">
    <property type="entry name" value="BRO_N_domain"/>
</dbReference>
<sequence length="251" mass="28855">MSDLMNFNFESHEIRTVLLNGEPWFVAKDVCDAVQIDVSQTRRLDADEKGLHSIQTLGGVQDMLCVNEYGLYSLVLGSRKPEAKTFKRWITHDVIPTIRKTGSYSVKPTIDISKLSPEMQMFHHVFESVAKTQLEVGEVKKAVQVIQDTFLHRDPDWRRSINSMIAGAAYRTRSDYREMRNQSYEILEERGRCDLATRLRNLKKRLEESGATKTQISDANRMDVIECDPRLKEIYSTVVKELSIGSLRIAR</sequence>
<keyword evidence="3" id="KW-1185">Reference proteome</keyword>
<dbReference type="PANTHER" id="PTHR36180:SF2">
    <property type="entry name" value="BRO FAMILY PROTEIN"/>
    <property type="match status" value="1"/>
</dbReference>
<dbReference type="SMART" id="SM01040">
    <property type="entry name" value="Bro-N"/>
    <property type="match status" value="1"/>
</dbReference>